<feature type="transmembrane region" description="Helical" evidence="7">
    <location>
        <begin position="118"/>
        <end position="138"/>
    </location>
</feature>
<dbReference type="PROSITE" id="PS00217">
    <property type="entry name" value="SUGAR_TRANSPORT_2"/>
    <property type="match status" value="1"/>
</dbReference>
<organism evidence="9 10">
    <name type="scientific">Coccomyxa viridis</name>
    <dbReference type="NCBI Taxonomy" id="1274662"/>
    <lineage>
        <taxon>Eukaryota</taxon>
        <taxon>Viridiplantae</taxon>
        <taxon>Chlorophyta</taxon>
        <taxon>core chlorophytes</taxon>
        <taxon>Trebouxiophyceae</taxon>
        <taxon>Trebouxiophyceae incertae sedis</taxon>
        <taxon>Coccomyxaceae</taxon>
        <taxon>Coccomyxa</taxon>
    </lineage>
</organism>
<evidence type="ECO:0000313" key="9">
    <source>
        <dbReference type="EMBL" id="CAK0783662.1"/>
    </source>
</evidence>
<evidence type="ECO:0000256" key="7">
    <source>
        <dbReference type="SAM" id="Phobius"/>
    </source>
</evidence>
<evidence type="ECO:0000313" key="10">
    <source>
        <dbReference type="Proteomes" id="UP001314263"/>
    </source>
</evidence>
<feature type="transmembrane region" description="Helical" evidence="7">
    <location>
        <begin position="204"/>
        <end position="223"/>
    </location>
</feature>
<evidence type="ECO:0000256" key="3">
    <source>
        <dbReference type="ARBA" id="ARBA00022448"/>
    </source>
</evidence>
<evidence type="ECO:0000256" key="5">
    <source>
        <dbReference type="ARBA" id="ARBA00022989"/>
    </source>
</evidence>
<dbReference type="Gene3D" id="1.20.1250.20">
    <property type="entry name" value="MFS general substrate transporter like domains"/>
    <property type="match status" value="1"/>
</dbReference>
<dbReference type="InterPro" id="IPR003663">
    <property type="entry name" value="Sugar/inositol_transpt"/>
</dbReference>
<keyword evidence="6 7" id="KW-0472">Membrane</keyword>
<keyword evidence="4 7" id="KW-0812">Transmembrane</keyword>
<comment type="caution">
    <text evidence="9">The sequence shown here is derived from an EMBL/GenBank/DDBJ whole genome shotgun (WGS) entry which is preliminary data.</text>
</comment>
<dbReference type="InterPro" id="IPR050820">
    <property type="entry name" value="MFS_Sugar_Transporter"/>
</dbReference>
<dbReference type="InterPro" id="IPR005829">
    <property type="entry name" value="Sugar_transporter_CS"/>
</dbReference>
<keyword evidence="3" id="KW-0813">Transport</keyword>
<evidence type="ECO:0000256" key="2">
    <source>
        <dbReference type="ARBA" id="ARBA00010992"/>
    </source>
</evidence>
<evidence type="ECO:0000256" key="4">
    <source>
        <dbReference type="ARBA" id="ARBA00022692"/>
    </source>
</evidence>
<dbReference type="PRINTS" id="PR00171">
    <property type="entry name" value="SUGRTRNSPORT"/>
</dbReference>
<dbReference type="PANTHER" id="PTHR48023">
    <property type="entry name" value="D-XYLOSE-PROTON SYMPORTER-LIKE 2"/>
    <property type="match status" value="1"/>
</dbReference>
<evidence type="ECO:0000259" key="8">
    <source>
        <dbReference type="PROSITE" id="PS50850"/>
    </source>
</evidence>
<comment type="similarity">
    <text evidence="2">Belongs to the major facilitator superfamily. Sugar transporter (TC 2.A.1.1) family.</text>
</comment>
<keyword evidence="5 7" id="KW-1133">Transmembrane helix</keyword>
<feature type="transmembrane region" description="Helical" evidence="7">
    <location>
        <begin position="87"/>
        <end position="106"/>
    </location>
</feature>
<dbReference type="InterPro" id="IPR036259">
    <property type="entry name" value="MFS_trans_sf"/>
</dbReference>
<comment type="subcellular location">
    <subcellularLocation>
        <location evidence="1">Membrane</location>
        <topology evidence="1">Multi-pass membrane protein</topology>
    </subcellularLocation>
</comment>
<dbReference type="Pfam" id="PF00083">
    <property type="entry name" value="Sugar_tr"/>
    <property type="match status" value="1"/>
</dbReference>
<gene>
    <name evidence="9" type="ORF">CVIRNUC_006861</name>
</gene>
<reference evidence="9 10" key="1">
    <citation type="submission" date="2023-10" db="EMBL/GenBank/DDBJ databases">
        <authorList>
            <person name="Maclean D."/>
            <person name="Macfadyen A."/>
        </authorList>
    </citation>
    <scope>NUCLEOTIDE SEQUENCE [LARGE SCALE GENOMIC DNA]</scope>
</reference>
<protein>
    <recommendedName>
        <fullName evidence="8">Major facilitator superfamily (MFS) profile domain-containing protein</fullName>
    </recommendedName>
</protein>
<dbReference type="AlphaFoldDB" id="A0AAV1I991"/>
<dbReference type="GO" id="GO:0022857">
    <property type="term" value="F:transmembrane transporter activity"/>
    <property type="evidence" value="ECO:0007669"/>
    <property type="project" value="InterPro"/>
</dbReference>
<dbReference type="InterPro" id="IPR020846">
    <property type="entry name" value="MFS_dom"/>
</dbReference>
<dbReference type="GO" id="GO:0016020">
    <property type="term" value="C:membrane"/>
    <property type="evidence" value="ECO:0007669"/>
    <property type="project" value="UniProtKB-SubCell"/>
</dbReference>
<accession>A0AAV1I991</accession>
<dbReference type="GO" id="GO:1904659">
    <property type="term" value="P:D-glucose transmembrane transport"/>
    <property type="evidence" value="ECO:0007669"/>
    <property type="project" value="TreeGrafter"/>
</dbReference>
<keyword evidence="10" id="KW-1185">Reference proteome</keyword>
<feature type="transmembrane region" description="Helical" evidence="7">
    <location>
        <begin position="144"/>
        <end position="162"/>
    </location>
</feature>
<dbReference type="InterPro" id="IPR005828">
    <property type="entry name" value="MFS_sugar_transport-like"/>
</dbReference>
<evidence type="ECO:0000256" key="6">
    <source>
        <dbReference type="ARBA" id="ARBA00023136"/>
    </source>
</evidence>
<dbReference type="SUPFAM" id="SSF103473">
    <property type="entry name" value="MFS general substrate transporter"/>
    <property type="match status" value="1"/>
</dbReference>
<feature type="transmembrane region" description="Helical" evidence="7">
    <location>
        <begin position="40"/>
        <end position="67"/>
    </location>
</feature>
<dbReference type="Proteomes" id="UP001314263">
    <property type="component" value="Unassembled WGS sequence"/>
</dbReference>
<dbReference type="PANTHER" id="PTHR48023:SF4">
    <property type="entry name" value="D-XYLOSE-PROTON SYMPORTER-LIKE 2"/>
    <property type="match status" value="1"/>
</dbReference>
<feature type="transmembrane region" description="Helical" evidence="7">
    <location>
        <begin position="174"/>
        <end position="192"/>
    </location>
</feature>
<dbReference type="EMBL" id="CAUYUE010000009">
    <property type="protein sequence ID" value="CAK0783662.1"/>
    <property type="molecule type" value="Genomic_DNA"/>
</dbReference>
<feature type="domain" description="Major facilitator superfamily (MFS) profile" evidence="8">
    <location>
        <begin position="42"/>
        <end position="349"/>
    </location>
</feature>
<name>A0AAV1I991_9CHLO</name>
<sequence length="349" mass="37688">MSKIKNVPPQISDGDTFIEDSCNRESTAVTKAPIDVFKTILIFVFPALGGLLFGYDIGSTSSAVPILKNPSYNGVSWGSLDTIQSGMVTSASLLGAVIGSAIAIFLRDKIGRKFELLLAAGCYGIGAILSAAAVAFPMLVAGKMVYGLGIGFALHAAPAYLAEVGHPRIRGLLISMKEVFIGIGIELGYLIGLPCVTVMGGWRIVFGMAVFFVLIMKTGMVFLPESPRWLLLAQRPEDAHMALIWTRGRAAKEDEMALTEEFDDIKKSSADPVNSGGFFHLFNGQYTRPMLIGMSLMFFQQVTGQPSVLYYATQMFQRSGMTMSQEATGIAGILGAFKLLCTCERQTRF</sequence>
<evidence type="ECO:0000256" key="1">
    <source>
        <dbReference type="ARBA" id="ARBA00004141"/>
    </source>
</evidence>
<dbReference type="PROSITE" id="PS50850">
    <property type="entry name" value="MFS"/>
    <property type="match status" value="1"/>
</dbReference>
<proteinExistence type="inferred from homology"/>